<feature type="signal peptide" evidence="1">
    <location>
        <begin position="1"/>
        <end position="23"/>
    </location>
</feature>
<sequence length="150" mass="16780">MKKLILLLSAAFLLSAQTIFAHAYETAVNSKIASTFNESFTGAKEVKWYTEDNKTFTAKFTMSNTKVSAFFDDNGNLLATSRYLQPEQLPLEVTNKLNKKYAGNSIFCVVEYTAEANTAYIITLEGKDHWTTVKAAPDGTMKLQNRMKKA</sequence>
<evidence type="ECO:0000313" key="2">
    <source>
        <dbReference type="EMBL" id="MCW3487625.1"/>
    </source>
</evidence>
<dbReference type="EMBL" id="JAPDNS010000002">
    <property type="protein sequence ID" value="MCW3487625.1"/>
    <property type="molecule type" value="Genomic_DNA"/>
</dbReference>
<evidence type="ECO:0000256" key="1">
    <source>
        <dbReference type="SAM" id="SignalP"/>
    </source>
</evidence>
<keyword evidence="1" id="KW-0732">Signal</keyword>
<dbReference type="Proteomes" id="UP001207742">
    <property type="component" value="Unassembled WGS sequence"/>
</dbReference>
<evidence type="ECO:0000313" key="3">
    <source>
        <dbReference type="Proteomes" id="UP001207742"/>
    </source>
</evidence>
<comment type="caution">
    <text evidence="2">The sequence shown here is derived from an EMBL/GenBank/DDBJ whole genome shotgun (WGS) entry which is preliminary data.</text>
</comment>
<gene>
    <name evidence="2" type="ORF">OL497_27250</name>
</gene>
<accession>A0ABT3IUM2</accession>
<reference evidence="2 3" key="1">
    <citation type="submission" date="2022-10" db="EMBL/GenBank/DDBJ databases">
        <title>Chitinophaga nivalis PC15 sp. nov., isolated from Pyeongchang county, South Korea.</title>
        <authorList>
            <person name="Trinh H.N."/>
        </authorList>
    </citation>
    <scope>NUCLEOTIDE SEQUENCE [LARGE SCALE GENOMIC DNA]</scope>
    <source>
        <strain evidence="2 3">PC14</strain>
    </source>
</reference>
<keyword evidence="3" id="KW-1185">Reference proteome</keyword>
<protein>
    <recommendedName>
        <fullName evidence="4">Beta-lactamase-inhibitor-like PepSY-like domain-containing protein</fullName>
    </recommendedName>
</protein>
<proteinExistence type="predicted"/>
<dbReference type="RefSeq" id="WP_264734432.1">
    <property type="nucleotide sequence ID" value="NZ_JAPDNR010000001.1"/>
</dbReference>
<name>A0ABT3IUM2_9BACT</name>
<feature type="chain" id="PRO_5046901115" description="Beta-lactamase-inhibitor-like PepSY-like domain-containing protein" evidence="1">
    <location>
        <begin position="24"/>
        <end position="150"/>
    </location>
</feature>
<organism evidence="2 3">
    <name type="scientific">Chitinophaga nivalis</name>
    <dbReference type="NCBI Taxonomy" id="2991709"/>
    <lineage>
        <taxon>Bacteria</taxon>
        <taxon>Pseudomonadati</taxon>
        <taxon>Bacteroidota</taxon>
        <taxon>Chitinophagia</taxon>
        <taxon>Chitinophagales</taxon>
        <taxon>Chitinophagaceae</taxon>
        <taxon>Chitinophaga</taxon>
    </lineage>
</organism>
<dbReference type="SUPFAM" id="SSF160574">
    <property type="entry name" value="BT0923-like"/>
    <property type="match status" value="1"/>
</dbReference>
<dbReference type="Gene3D" id="3.10.450.360">
    <property type="match status" value="1"/>
</dbReference>
<evidence type="ECO:0008006" key="4">
    <source>
        <dbReference type="Google" id="ProtNLM"/>
    </source>
</evidence>